<feature type="compositionally biased region" description="Low complexity" evidence="1">
    <location>
        <begin position="43"/>
        <end position="55"/>
    </location>
</feature>
<evidence type="ECO:0000256" key="1">
    <source>
        <dbReference type="SAM" id="MobiDB-lite"/>
    </source>
</evidence>
<gene>
    <name evidence="2" type="ORF">FQA47_008050</name>
</gene>
<dbReference type="AlphaFoldDB" id="A0A834CSM3"/>
<reference evidence="2" key="1">
    <citation type="journal article" name="BMC Genomics">
        <title>Long-read sequencing and de novo genome assembly of marine medaka (Oryzias melastigma).</title>
        <authorList>
            <person name="Liang P."/>
            <person name="Saqib H.S.A."/>
            <person name="Ni X."/>
            <person name="Shen Y."/>
        </authorList>
    </citation>
    <scope>NUCLEOTIDE SEQUENCE</scope>
    <source>
        <strain evidence="2">Bigg-433</strain>
    </source>
</reference>
<name>A0A834CSM3_ORYME</name>
<proteinExistence type="predicted"/>
<accession>A0A834CSM3</accession>
<feature type="region of interest" description="Disordered" evidence="1">
    <location>
        <begin position="83"/>
        <end position="104"/>
    </location>
</feature>
<evidence type="ECO:0000313" key="2">
    <source>
        <dbReference type="EMBL" id="KAF6731996.1"/>
    </source>
</evidence>
<feature type="region of interest" description="Disordered" evidence="1">
    <location>
        <begin position="33"/>
        <end position="64"/>
    </location>
</feature>
<organism evidence="2 3">
    <name type="scientific">Oryzias melastigma</name>
    <name type="common">Marine medaka</name>
    <dbReference type="NCBI Taxonomy" id="30732"/>
    <lineage>
        <taxon>Eukaryota</taxon>
        <taxon>Metazoa</taxon>
        <taxon>Chordata</taxon>
        <taxon>Craniata</taxon>
        <taxon>Vertebrata</taxon>
        <taxon>Euteleostomi</taxon>
        <taxon>Actinopterygii</taxon>
        <taxon>Neopterygii</taxon>
        <taxon>Teleostei</taxon>
        <taxon>Neoteleostei</taxon>
        <taxon>Acanthomorphata</taxon>
        <taxon>Ovalentaria</taxon>
        <taxon>Atherinomorphae</taxon>
        <taxon>Beloniformes</taxon>
        <taxon>Adrianichthyidae</taxon>
        <taxon>Oryziinae</taxon>
        <taxon>Oryzias</taxon>
    </lineage>
</organism>
<comment type="caution">
    <text evidence="2">The sequence shown here is derived from an EMBL/GenBank/DDBJ whole genome shotgun (WGS) entry which is preliminary data.</text>
</comment>
<dbReference type="EMBL" id="WKFB01000201">
    <property type="protein sequence ID" value="KAF6731996.1"/>
    <property type="molecule type" value="Genomic_DNA"/>
</dbReference>
<protein>
    <submittedName>
        <fullName evidence="2">Uncharacterized protein</fullName>
    </submittedName>
</protein>
<dbReference type="Proteomes" id="UP000646548">
    <property type="component" value="Unassembled WGS sequence"/>
</dbReference>
<sequence>MNKFVSGVFSNPDVVTTAAEKAGDLVEGAVKSALSGKGEKGQTKAGGQAGAKVEGQAGGAGAGAKVEGGGGFGLDDALSVVQGDKKDGKDGGVNMKGIMGGFGL</sequence>
<evidence type="ECO:0000313" key="3">
    <source>
        <dbReference type="Proteomes" id="UP000646548"/>
    </source>
</evidence>